<evidence type="ECO:0000256" key="1">
    <source>
        <dbReference type="ARBA" id="ARBA00001936"/>
    </source>
</evidence>
<organism evidence="15 16">
    <name type="scientific">Dendrobium chrysotoxum</name>
    <name type="common">Orchid</name>
    <dbReference type="NCBI Taxonomy" id="161865"/>
    <lineage>
        <taxon>Eukaryota</taxon>
        <taxon>Viridiplantae</taxon>
        <taxon>Streptophyta</taxon>
        <taxon>Embryophyta</taxon>
        <taxon>Tracheophyta</taxon>
        <taxon>Spermatophyta</taxon>
        <taxon>Magnoliopsida</taxon>
        <taxon>Liliopsida</taxon>
        <taxon>Asparagales</taxon>
        <taxon>Orchidaceae</taxon>
        <taxon>Epidendroideae</taxon>
        <taxon>Malaxideae</taxon>
        <taxon>Dendrobiinae</taxon>
        <taxon>Dendrobium</taxon>
    </lineage>
</organism>
<dbReference type="GO" id="GO:1990817">
    <property type="term" value="F:poly(A) RNA polymerase activity"/>
    <property type="evidence" value="ECO:0007669"/>
    <property type="project" value="UniProtKB-EC"/>
</dbReference>
<dbReference type="AlphaFoldDB" id="A0AAV7H763"/>
<dbReference type="SUPFAM" id="SSF81631">
    <property type="entry name" value="PAP/OAS1 substrate-binding domain"/>
    <property type="match status" value="1"/>
</dbReference>
<keyword evidence="6" id="KW-0507">mRNA processing</keyword>
<evidence type="ECO:0000313" key="16">
    <source>
        <dbReference type="Proteomes" id="UP000775213"/>
    </source>
</evidence>
<protein>
    <recommendedName>
        <fullName evidence="5">polynucleotide adenylyltransferase</fullName>
        <ecNumber evidence="5">2.7.7.19</ecNumber>
    </recommendedName>
</protein>
<evidence type="ECO:0000256" key="4">
    <source>
        <dbReference type="ARBA" id="ARBA00010912"/>
    </source>
</evidence>
<comment type="similarity">
    <text evidence="4">Belongs to the poly(A) polymerase family.</text>
</comment>
<evidence type="ECO:0000313" key="15">
    <source>
        <dbReference type="EMBL" id="KAH0464421.1"/>
    </source>
</evidence>
<dbReference type="GO" id="GO:0005524">
    <property type="term" value="F:ATP binding"/>
    <property type="evidence" value="ECO:0007669"/>
    <property type="project" value="UniProtKB-KW"/>
</dbReference>
<comment type="cofactor">
    <cofactor evidence="1">
        <name>Mn(2+)</name>
        <dbReference type="ChEBI" id="CHEBI:29035"/>
    </cofactor>
</comment>
<evidence type="ECO:0000256" key="6">
    <source>
        <dbReference type="ARBA" id="ARBA00022664"/>
    </source>
</evidence>
<feature type="domain" description="Poly(A) polymerase central" evidence="13">
    <location>
        <begin position="62"/>
        <end position="167"/>
    </location>
</feature>
<sequence length="167" mass="19061">MQILFYNFSMKLTSLYSLIISMQDLDISNAPAIYNVDEPTVRSLNGCRIADQILGIVPDVENFRITLRCINLWAKTRSVYSNVIGFLGGICWDLLVAHVCQLFPNASPSMLVTCFFKVYSQWRWPNPVILCSIMDDKLGFTVWDPYKNHNDTTHQMPIITPSYASVN</sequence>
<dbReference type="InterPro" id="IPR043519">
    <property type="entry name" value="NT_sf"/>
</dbReference>
<name>A0AAV7H763_DENCH</name>
<dbReference type="Proteomes" id="UP000775213">
    <property type="component" value="Unassembled WGS sequence"/>
</dbReference>
<keyword evidence="10" id="KW-0067">ATP-binding</keyword>
<dbReference type="Pfam" id="PF04928">
    <property type="entry name" value="PAP_central"/>
    <property type="match status" value="1"/>
</dbReference>
<proteinExistence type="inferred from homology"/>
<evidence type="ECO:0000256" key="12">
    <source>
        <dbReference type="ARBA" id="ARBA00023242"/>
    </source>
</evidence>
<evidence type="ECO:0000256" key="9">
    <source>
        <dbReference type="ARBA" id="ARBA00022741"/>
    </source>
</evidence>
<keyword evidence="8" id="KW-0479">Metal-binding</keyword>
<evidence type="ECO:0000256" key="11">
    <source>
        <dbReference type="ARBA" id="ARBA00022842"/>
    </source>
</evidence>
<keyword evidence="9" id="KW-0547">Nucleotide-binding</keyword>
<dbReference type="PANTHER" id="PTHR10682:SF22">
    <property type="entry name" value="POLYNUCLEOTIDE ADENYLYLTRANSFERASE"/>
    <property type="match status" value="1"/>
</dbReference>
<dbReference type="Gene3D" id="3.30.460.10">
    <property type="entry name" value="Beta Polymerase, domain 2"/>
    <property type="match status" value="1"/>
</dbReference>
<feature type="domain" description="Poly(A) polymerase nucleotidyltransferase" evidence="14">
    <location>
        <begin position="23"/>
        <end position="57"/>
    </location>
</feature>
<keyword evidence="12" id="KW-0539">Nucleus</keyword>
<comment type="subcellular location">
    <subcellularLocation>
        <location evidence="3">Nucleus</location>
    </subcellularLocation>
</comment>
<keyword evidence="7" id="KW-0808">Transferase</keyword>
<dbReference type="PANTHER" id="PTHR10682">
    <property type="entry name" value="POLY A POLYMERASE"/>
    <property type="match status" value="1"/>
</dbReference>
<dbReference type="GO" id="GO:0046872">
    <property type="term" value="F:metal ion binding"/>
    <property type="evidence" value="ECO:0007669"/>
    <property type="project" value="UniProtKB-KW"/>
</dbReference>
<keyword evidence="11" id="KW-0460">Magnesium</keyword>
<dbReference type="EC" id="2.7.7.19" evidence="5"/>
<dbReference type="FunFam" id="1.10.1410.10:FF:000001">
    <property type="entry name" value="Putative poly(A) polymerase gamma"/>
    <property type="match status" value="1"/>
</dbReference>
<evidence type="ECO:0000259" key="13">
    <source>
        <dbReference type="Pfam" id="PF04928"/>
    </source>
</evidence>
<dbReference type="InterPro" id="IPR007012">
    <property type="entry name" value="PolA_pol_cen_dom"/>
</dbReference>
<evidence type="ECO:0000256" key="5">
    <source>
        <dbReference type="ARBA" id="ARBA00012388"/>
    </source>
</evidence>
<evidence type="ECO:0000256" key="10">
    <source>
        <dbReference type="ARBA" id="ARBA00022840"/>
    </source>
</evidence>
<dbReference type="Gene3D" id="1.10.1410.10">
    <property type="match status" value="1"/>
</dbReference>
<keyword evidence="16" id="KW-1185">Reference proteome</keyword>
<comment type="cofactor">
    <cofactor evidence="2">
        <name>Mg(2+)</name>
        <dbReference type="ChEBI" id="CHEBI:18420"/>
    </cofactor>
</comment>
<reference evidence="15 16" key="1">
    <citation type="journal article" date="2021" name="Hortic Res">
        <title>Chromosome-scale assembly of the Dendrobium chrysotoxum genome enhances the understanding of orchid evolution.</title>
        <authorList>
            <person name="Zhang Y."/>
            <person name="Zhang G.Q."/>
            <person name="Zhang D."/>
            <person name="Liu X.D."/>
            <person name="Xu X.Y."/>
            <person name="Sun W.H."/>
            <person name="Yu X."/>
            <person name="Zhu X."/>
            <person name="Wang Z.W."/>
            <person name="Zhao X."/>
            <person name="Zhong W.Y."/>
            <person name="Chen H."/>
            <person name="Yin W.L."/>
            <person name="Huang T."/>
            <person name="Niu S.C."/>
            <person name="Liu Z.J."/>
        </authorList>
    </citation>
    <scope>NUCLEOTIDE SEQUENCE [LARGE SCALE GENOMIC DNA]</scope>
    <source>
        <strain evidence="15">Lindl</strain>
    </source>
</reference>
<dbReference type="Pfam" id="PF20750">
    <property type="entry name" value="PAP_NTPase"/>
    <property type="match status" value="1"/>
</dbReference>
<gene>
    <name evidence="15" type="ORF">IEQ34_007207</name>
</gene>
<evidence type="ECO:0000256" key="7">
    <source>
        <dbReference type="ARBA" id="ARBA00022679"/>
    </source>
</evidence>
<evidence type="ECO:0000259" key="14">
    <source>
        <dbReference type="Pfam" id="PF20750"/>
    </source>
</evidence>
<evidence type="ECO:0000256" key="8">
    <source>
        <dbReference type="ARBA" id="ARBA00022723"/>
    </source>
</evidence>
<dbReference type="GO" id="GO:0006397">
    <property type="term" value="P:mRNA processing"/>
    <property type="evidence" value="ECO:0007669"/>
    <property type="project" value="UniProtKB-KW"/>
</dbReference>
<evidence type="ECO:0000256" key="2">
    <source>
        <dbReference type="ARBA" id="ARBA00001946"/>
    </source>
</evidence>
<accession>A0AAV7H763</accession>
<comment type="caution">
    <text evidence="15">The sequence shown here is derived from an EMBL/GenBank/DDBJ whole genome shotgun (WGS) entry which is preliminary data.</text>
</comment>
<dbReference type="GO" id="GO:0005634">
    <property type="term" value="C:nucleus"/>
    <property type="evidence" value="ECO:0007669"/>
    <property type="project" value="UniProtKB-SubCell"/>
</dbReference>
<dbReference type="InterPro" id="IPR048840">
    <property type="entry name" value="PolA_pol_NTPase"/>
</dbReference>
<evidence type="ECO:0000256" key="3">
    <source>
        <dbReference type="ARBA" id="ARBA00004123"/>
    </source>
</evidence>
<dbReference type="EMBL" id="JAGFBR010000007">
    <property type="protein sequence ID" value="KAH0464421.1"/>
    <property type="molecule type" value="Genomic_DNA"/>
</dbReference>